<dbReference type="InterPro" id="IPR036388">
    <property type="entry name" value="WH-like_DNA-bd_sf"/>
</dbReference>
<organism evidence="6 7">
    <name type="scientific">Paenibacillus cisolokensis</name>
    <dbReference type="NCBI Taxonomy" id="1658519"/>
    <lineage>
        <taxon>Bacteria</taxon>
        <taxon>Bacillati</taxon>
        <taxon>Bacillota</taxon>
        <taxon>Bacilli</taxon>
        <taxon>Bacillales</taxon>
        <taxon>Paenibacillaceae</taxon>
        <taxon>Paenibacillus</taxon>
    </lineage>
</organism>
<dbReference type="Proteomes" id="UP000680304">
    <property type="component" value="Unassembled WGS sequence"/>
</dbReference>
<name>A0ABQ4N9H2_9BACL</name>
<dbReference type="EMBL" id="BOVJ01000100">
    <property type="protein sequence ID" value="GIQ64561.1"/>
    <property type="molecule type" value="Genomic_DNA"/>
</dbReference>
<dbReference type="CDD" id="cd07377">
    <property type="entry name" value="WHTH_GntR"/>
    <property type="match status" value="1"/>
</dbReference>
<accession>A0ABQ4N9H2</accession>
<evidence type="ECO:0000259" key="5">
    <source>
        <dbReference type="PROSITE" id="PS50949"/>
    </source>
</evidence>
<dbReference type="PANTHER" id="PTHR38445">
    <property type="entry name" value="HTH-TYPE TRANSCRIPTIONAL REPRESSOR YTRA"/>
    <property type="match status" value="1"/>
</dbReference>
<dbReference type="Gene3D" id="1.10.10.10">
    <property type="entry name" value="Winged helix-like DNA-binding domain superfamily/Winged helix DNA-binding domain"/>
    <property type="match status" value="1"/>
</dbReference>
<gene>
    <name evidence="6" type="ORF">PACILC2_31290</name>
</gene>
<dbReference type="RefSeq" id="WP_062495642.1">
    <property type="nucleotide sequence ID" value="NZ_BOVJ01000100.1"/>
</dbReference>
<protein>
    <submittedName>
        <fullName evidence="6">GntR family transcriptional regulator</fullName>
    </submittedName>
</protein>
<dbReference type="PROSITE" id="PS50949">
    <property type="entry name" value="HTH_GNTR"/>
    <property type="match status" value="1"/>
</dbReference>
<keyword evidence="2" id="KW-0238">DNA-binding</keyword>
<reference evidence="6 7" key="1">
    <citation type="submission" date="2021-04" db="EMBL/GenBank/DDBJ databases">
        <title>Draft genome sequence of Paenibacillus cisolokensis, LC2-13A.</title>
        <authorList>
            <person name="Uke A."/>
            <person name="Chhe C."/>
            <person name="Baramee S."/>
            <person name="Kosugi A."/>
        </authorList>
    </citation>
    <scope>NUCLEOTIDE SEQUENCE [LARGE SCALE GENOMIC DNA]</scope>
    <source>
        <strain evidence="6 7">LC2-13A</strain>
    </source>
</reference>
<comment type="caution">
    <text evidence="6">The sequence shown here is derived from an EMBL/GenBank/DDBJ whole genome shotgun (WGS) entry which is preliminary data.</text>
</comment>
<evidence type="ECO:0000313" key="7">
    <source>
        <dbReference type="Proteomes" id="UP000680304"/>
    </source>
</evidence>
<dbReference type="InterPro" id="IPR000524">
    <property type="entry name" value="Tscrpt_reg_HTH_GntR"/>
</dbReference>
<feature type="domain" description="HTH gntR-type" evidence="5">
    <location>
        <begin position="13"/>
        <end position="81"/>
    </location>
</feature>
<dbReference type="Pfam" id="PF00392">
    <property type="entry name" value="GntR"/>
    <property type="match status" value="1"/>
</dbReference>
<evidence type="ECO:0000256" key="4">
    <source>
        <dbReference type="SAM" id="MobiDB-lite"/>
    </source>
</evidence>
<dbReference type="SUPFAM" id="SSF46785">
    <property type="entry name" value="Winged helix' DNA-binding domain"/>
    <property type="match status" value="1"/>
</dbReference>
<sequence length="149" mass="17026">MWLPIHINEQSAEPLYYQIEVQLRALIVSGQLAEGTLLPSIRELAQLLKCSVITVRRVYQDLENEGLLRTRQGTGTFVAKVDRTERDRQRLQAVIAAFEAAIEAGLRVQCSEEELRAVFEEALRLKMGSRDGPDRRRDENDRHLPGEKT</sequence>
<feature type="region of interest" description="Disordered" evidence="4">
    <location>
        <begin position="128"/>
        <end position="149"/>
    </location>
</feature>
<keyword evidence="3" id="KW-0804">Transcription</keyword>
<evidence type="ECO:0000313" key="6">
    <source>
        <dbReference type="EMBL" id="GIQ64561.1"/>
    </source>
</evidence>
<proteinExistence type="predicted"/>
<evidence type="ECO:0000256" key="1">
    <source>
        <dbReference type="ARBA" id="ARBA00023015"/>
    </source>
</evidence>
<dbReference type="SMART" id="SM00345">
    <property type="entry name" value="HTH_GNTR"/>
    <property type="match status" value="1"/>
</dbReference>
<keyword evidence="7" id="KW-1185">Reference proteome</keyword>
<dbReference type="PANTHER" id="PTHR38445:SF9">
    <property type="entry name" value="HTH-TYPE TRANSCRIPTIONAL REPRESSOR YTRA"/>
    <property type="match status" value="1"/>
</dbReference>
<evidence type="ECO:0000256" key="3">
    <source>
        <dbReference type="ARBA" id="ARBA00023163"/>
    </source>
</evidence>
<dbReference type="InterPro" id="IPR036390">
    <property type="entry name" value="WH_DNA-bd_sf"/>
</dbReference>
<evidence type="ECO:0000256" key="2">
    <source>
        <dbReference type="ARBA" id="ARBA00023125"/>
    </source>
</evidence>
<keyword evidence="1" id="KW-0805">Transcription regulation</keyword>